<gene>
    <name evidence="13" type="ORF">CAPTEDRAFT_216652</name>
</gene>
<keyword evidence="15" id="KW-1185">Reference proteome</keyword>
<dbReference type="EnsemblMetazoa" id="CapteT216652">
    <property type="protein sequence ID" value="CapteP216652"/>
    <property type="gene ID" value="CapteG216652"/>
</dbReference>
<evidence type="ECO:0000256" key="5">
    <source>
        <dbReference type="ARBA" id="ARBA00022989"/>
    </source>
</evidence>
<reference evidence="15" key="1">
    <citation type="submission" date="2012-12" db="EMBL/GenBank/DDBJ databases">
        <authorList>
            <person name="Hellsten U."/>
            <person name="Grimwood J."/>
            <person name="Chapman J.A."/>
            <person name="Shapiro H."/>
            <person name="Aerts A."/>
            <person name="Otillar R.P."/>
            <person name="Terry A.Y."/>
            <person name="Boore J.L."/>
            <person name="Simakov O."/>
            <person name="Marletaz F."/>
            <person name="Cho S.-J."/>
            <person name="Edsinger-Gonzales E."/>
            <person name="Havlak P."/>
            <person name="Kuo D.-H."/>
            <person name="Larsson T."/>
            <person name="Lv J."/>
            <person name="Arendt D."/>
            <person name="Savage R."/>
            <person name="Osoegawa K."/>
            <person name="de Jong P."/>
            <person name="Lindberg D.R."/>
            <person name="Seaver E.C."/>
            <person name="Weisblat D.A."/>
            <person name="Putnam N.H."/>
            <person name="Grigoriev I.V."/>
            <person name="Rokhsar D.S."/>
        </authorList>
    </citation>
    <scope>NUCLEOTIDE SEQUENCE</scope>
    <source>
        <strain evidence="15">I ESC-2004</strain>
    </source>
</reference>
<comment type="subcellular location">
    <subcellularLocation>
        <location evidence="1">Membrane</location>
        <topology evidence="1">Multi-pass membrane protein</topology>
    </subcellularLocation>
</comment>
<evidence type="ECO:0000256" key="1">
    <source>
        <dbReference type="ARBA" id="ARBA00004141"/>
    </source>
</evidence>
<dbReference type="Pfam" id="PF00858">
    <property type="entry name" value="ASC"/>
    <property type="match status" value="1"/>
</dbReference>
<keyword evidence="2 11" id="KW-0813">Transport</keyword>
<keyword evidence="10 11" id="KW-0407">Ion channel</keyword>
<dbReference type="PRINTS" id="PR01078">
    <property type="entry name" value="AMINACHANNEL"/>
</dbReference>
<dbReference type="GO" id="GO:0015280">
    <property type="term" value="F:ligand-gated sodium channel activity"/>
    <property type="evidence" value="ECO:0007669"/>
    <property type="project" value="TreeGrafter"/>
</dbReference>
<evidence type="ECO:0000256" key="4">
    <source>
        <dbReference type="ARBA" id="ARBA00022692"/>
    </source>
</evidence>
<dbReference type="OMA" id="WINYERN"/>
<evidence type="ECO:0000256" key="6">
    <source>
        <dbReference type="ARBA" id="ARBA00023053"/>
    </source>
</evidence>
<evidence type="ECO:0000256" key="3">
    <source>
        <dbReference type="ARBA" id="ARBA00022461"/>
    </source>
</evidence>
<dbReference type="Gene3D" id="2.60.470.10">
    <property type="entry name" value="Acid-sensing ion channels like domains"/>
    <property type="match status" value="1"/>
</dbReference>
<evidence type="ECO:0000256" key="9">
    <source>
        <dbReference type="ARBA" id="ARBA00023201"/>
    </source>
</evidence>
<evidence type="ECO:0000313" key="13">
    <source>
        <dbReference type="EMBL" id="ELU01182.1"/>
    </source>
</evidence>
<evidence type="ECO:0000256" key="2">
    <source>
        <dbReference type="ARBA" id="ARBA00022448"/>
    </source>
</evidence>
<evidence type="ECO:0000256" key="10">
    <source>
        <dbReference type="ARBA" id="ARBA00023303"/>
    </source>
</evidence>
<keyword evidence="6" id="KW-0915">Sodium</keyword>
<dbReference type="AlphaFoldDB" id="R7UD39"/>
<name>R7UD39_CAPTE</name>
<dbReference type="GO" id="GO:0005886">
    <property type="term" value="C:plasma membrane"/>
    <property type="evidence" value="ECO:0007669"/>
    <property type="project" value="TreeGrafter"/>
</dbReference>
<accession>R7UD39</accession>
<dbReference type="PANTHER" id="PTHR11690:SF248">
    <property type="entry name" value="PICKPOCKET 17, ISOFORM A"/>
    <property type="match status" value="1"/>
</dbReference>
<dbReference type="Gene3D" id="1.10.287.770">
    <property type="entry name" value="YojJ-like"/>
    <property type="match status" value="1"/>
</dbReference>
<dbReference type="PANTHER" id="PTHR11690">
    <property type="entry name" value="AMILORIDE-SENSITIVE SODIUM CHANNEL-RELATED"/>
    <property type="match status" value="1"/>
</dbReference>
<organism evidence="13">
    <name type="scientific">Capitella teleta</name>
    <name type="common">Polychaete worm</name>
    <dbReference type="NCBI Taxonomy" id="283909"/>
    <lineage>
        <taxon>Eukaryota</taxon>
        <taxon>Metazoa</taxon>
        <taxon>Spiralia</taxon>
        <taxon>Lophotrochozoa</taxon>
        <taxon>Annelida</taxon>
        <taxon>Polychaeta</taxon>
        <taxon>Sedentaria</taxon>
        <taxon>Scolecida</taxon>
        <taxon>Capitellidae</taxon>
        <taxon>Capitella</taxon>
    </lineage>
</organism>
<reference evidence="13 15" key="2">
    <citation type="journal article" date="2013" name="Nature">
        <title>Insights into bilaterian evolution from three spiralian genomes.</title>
        <authorList>
            <person name="Simakov O."/>
            <person name="Marletaz F."/>
            <person name="Cho S.J."/>
            <person name="Edsinger-Gonzales E."/>
            <person name="Havlak P."/>
            <person name="Hellsten U."/>
            <person name="Kuo D.H."/>
            <person name="Larsson T."/>
            <person name="Lv J."/>
            <person name="Arendt D."/>
            <person name="Savage R."/>
            <person name="Osoegawa K."/>
            <person name="de Jong P."/>
            <person name="Grimwood J."/>
            <person name="Chapman J.A."/>
            <person name="Shapiro H."/>
            <person name="Aerts A."/>
            <person name="Otillar R.P."/>
            <person name="Terry A.Y."/>
            <person name="Boore J.L."/>
            <person name="Grigoriev I.V."/>
            <person name="Lindberg D.R."/>
            <person name="Seaver E.C."/>
            <person name="Weisblat D.A."/>
            <person name="Putnam N.H."/>
            <person name="Rokhsar D.S."/>
        </authorList>
    </citation>
    <scope>NUCLEOTIDE SEQUENCE</scope>
    <source>
        <strain evidence="13 15">I ESC-2004</strain>
    </source>
</reference>
<proteinExistence type="inferred from homology"/>
<keyword evidence="4 11" id="KW-0812">Transmembrane</keyword>
<dbReference type="OrthoDB" id="6021021at2759"/>
<dbReference type="Proteomes" id="UP000014760">
    <property type="component" value="Unassembled WGS sequence"/>
</dbReference>
<evidence type="ECO:0000313" key="14">
    <source>
        <dbReference type="EnsemblMetazoa" id="CapteP216652"/>
    </source>
</evidence>
<sequence>MMDIIKEELKRFCMCSSMKAVPKATNSDTGLLRVFWSVAAIGLFTYTCCQVYTLLDAYMQYEVVTSSYENKAHPDGGHKPTLPVTTICAKTPVPSSVLTPNGPLSPRDRKQSLNCVDYQCTARAQQVLYSPQAYFQTVGWEAISDIGHQADNLIVSCRVKLMVGLESFLTSCDNEITIEKRVNQKFFNCYDFRMKENGLKTPLGVKLGLELTLYMDVNSSLSAENPFNTEGHSSGIILGLSEHGLRNPSFTPFEGLDVPTGTECRVYLNQQLRQRIDHPHGTCRDYTRSTNHSSQQNCFSQCLVDMIENKCSCDEPGYPYDTNRSNENFCLNLTLPMDVLLRNIECRDSIRTKSMELCLERCPLACEERQWNREIQSSAWPSFRYSGVFYKEFIQNRTFAHNFDYMDDVINQSCMSFSDCDYNMTNDHKRIQDNFLRVSFQLNDYRFFVLKDMEKVSLAELLSQVGGALNLWFGITVVVILEIFELCFRLLGKGWGEMKGKRTPSVDQNVELKEAPAIQS</sequence>
<feature type="transmembrane region" description="Helical" evidence="12">
    <location>
        <begin position="471"/>
        <end position="492"/>
    </location>
</feature>
<evidence type="ECO:0000256" key="8">
    <source>
        <dbReference type="ARBA" id="ARBA00023136"/>
    </source>
</evidence>
<evidence type="ECO:0000256" key="7">
    <source>
        <dbReference type="ARBA" id="ARBA00023065"/>
    </source>
</evidence>
<dbReference type="InterPro" id="IPR001873">
    <property type="entry name" value="ENaC"/>
</dbReference>
<evidence type="ECO:0000313" key="15">
    <source>
        <dbReference type="Proteomes" id="UP000014760"/>
    </source>
</evidence>
<evidence type="ECO:0000256" key="12">
    <source>
        <dbReference type="SAM" id="Phobius"/>
    </source>
</evidence>
<keyword evidence="9 11" id="KW-0739">Sodium transport</keyword>
<keyword evidence="5 12" id="KW-1133">Transmembrane helix</keyword>
<comment type="similarity">
    <text evidence="11">Belongs to the amiloride-sensitive sodium channel (TC 1.A.6) family.</text>
</comment>
<evidence type="ECO:0000256" key="11">
    <source>
        <dbReference type="RuleBase" id="RU000679"/>
    </source>
</evidence>
<keyword evidence="3 11" id="KW-0894">Sodium channel</keyword>
<reference evidence="14" key="3">
    <citation type="submission" date="2015-06" db="UniProtKB">
        <authorList>
            <consortium name="EnsemblMetazoa"/>
        </authorList>
    </citation>
    <scope>IDENTIFICATION</scope>
</reference>
<dbReference type="HOGENOM" id="CLU_020415_2_0_1"/>
<dbReference type="EMBL" id="AMQN01009409">
    <property type="status" value="NOT_ANNOTATED_CDS"/>
    <property type="molecule type" value="Genomic_DNA"/>
</dbReference>
<keyword evidence="8 12" id="KW-0472">Membrane</keyword>
<keyword evidence="7 11" id="KW-0406">Ion transport</keyword>
<dbReference type="EMBL" id="KB305345">
    <property type="protein sequence ID" value="ELU01182.1"/>
    <property type="molecule type" value="Genomic_DNA"/>
</dbReference>
<protein>
    <submittedName>
        <fullName evidence="13 14">Uncharacterized protein</fullName>
    </submittedName>
</protein>